<dbReference type="AlphaFoldDB" id="X0SA79"/>
<organism evidence="1">
    <name type="scientific">marine sediment metagenome</name>
    <dbReference type="NCBI Taxonomy" id="412755"/>
    <lineage>
        <taxon>unclassified sequences</taxon>
        <taxon>metagenomes</taxon>
        <taxon>ecological metagenomes</taxon>
    </lineage>
</organism>
<evidence type="ECO:0000313" key="1">
    <source>
        <dbReference type="EMBL" id="GAF77924.1"/>
    </source>
</evidence>
<accession>X0SA79</accession>
<gene>
    <name evidence="1" type="ORF">S01H1_08633</name>
</gene>
<comment type="caution">
    <text evidence="1">The sequence shown here is derived from an EMBL/GenBank/DDBJ whole genome shotgun (WGS) entry which is preliminary data.</text>
</comment>
<sequence>MELSFGERARLTLVTFVVQGCNFLLLDEPINHLDIPSRSRFEQALSQFNGTVLAVVHDRYFIQRFASETWILDELGMRLEMGIITE</sequence>
<proteinExistence type="predicted"/>
<dbReference type="PANTHER" id="PTHR42855:SF1">
    <property type="entry name" value="ABC TRANSPORTER DOMAIN-CONTAINING PROTEIN"/>
    <property type="match status" value="1"/>
</dbReference>
<name>X0SA79_9ZZZZ</name>
<evidence type="ECO:0008006" key="2">
    <source>
        <dbReference type="Google" id="ProtNLM"/>
    </source>
</evidence>
<dbReference type="PANTHER" id="PTHR42855">
    <property type="entry name" value="ABC TRANSPORTER ATP-BINDING SUBUNIT"/>
    <property type="match status" value="1"/>
</dbReference>
<reference evidence="1" key="1">
    <citation type="journal article" date="2014" name="Front. Microbiol.">
        <title>High frequency of phylogenetically diverse reductive dehalogenase-homologous genes in deep subseafloor sedimentary metagenomes.</title>
        <authorList>
            <person name="Kawai M."/>
            <person name="Futagami T."/>
            <person name="Toyoda A."/>
            <person name="Takaki Y."/>
            <person name="Nishi S."/>
            <person name="Hori S."/>
            <person name="Arai W."/>
            <person name="Tsubouchi T."/>
            <person name="Morono Y."/>
            <person name="Uchiyama I."/>
            <person name="Ito T."/>
            <person name="Fujiyama A."/>
            <person name="Inagaki F."/>
            <person name="Takami H."/>
        </authorList>
    </citation>
    <scope>NUCLEOTIDE SEQUENCE</scope>
    <source>
        <strain evidence="1">Expedition CK06-06</strain>
    </source>
</reference>
<dbReference type="InterPro" id="IPR051309">
    <property type="entry name" value="ABCF_ATPase"/>
</dbReference>
<dbReference type="Gene3D" id="3.40.50.300">
    <property type="entry name" value="P-loop containing nucleotide triphosphate hydrolases"/>
    <property type="match status" value="1"/>
</dbReference>
<dbReference type="EMBL" id="BARS01004419">
    <property type="protein sequence ID" value="GAF77924.1"/>
    <property type="molecule type" value="Genomic_DNA"/>
</dbReference>
<protein>
    <recommendedName>
        <fullName evidence="2">ABC transporter domain-containing protein</fullName>
    </recommendedName>
</protein>
<dbReference type="InterPro" id="IPR027417">
    <property type="entry name" value="P-loop_NTPase"/>
</dbReference>
<dbReference type="SUPFAM" id="SSF52540">
    <property type="entry name" value="P-loop containing nucleoside triphosphate hydrolases"/>
    <property type="match status" value="1"/>
</dbReference>